<comment type="caution">
    <text evidence="2">The sequence shown here is derived from an EMBL/GenBank/DDBJ whole genome shotgun (WGS) entry which is preliminary data.</text>
</comment>
<evidence type="ECO:0000313" key="3">
    <source>
        <dbReference type="Proteomes" id="UP000229498"/>
    </source>
</evidence>
<dbReference type="Gene3D" id="3.40.630.30">
    <property type="match status" value="1"/>
</dbReference>
<proteinExistence type="predicted"/>
<reference evidence="2 3" key="1">
    <citation type="submission" date="2017-11" db="EMBL/GenBank/DDBJ databases">
        <title>Draft genome sequence of Rhizobiales bacterium SY3-13.</title>
        <authorList>
            <person name="Sun C."/>
        </authorList>
    </citation>
    <scope>NUCLEOTIDE SEQUENCE [LARGE SCALE GENOMIC DNA]</scope>
    <source>
        <strain evidence="2 3">SY3-13</strain>
    </source>
</reference>
<dbReference type="GO" id="GO:0016747">
    <property type="term" value="F:acyltransferase activity, transferring groups other than amino-acyl groups"/>
    <property type="evidence" value="ECO:0007669"/>
    <property type="project" value="InterPro"/>
</dbReference>
<keyword evidence="3" id="KW-1185">Reference proteome</keyword>
<accession>A0A2M9FYH6</accession>
<gene>
    <name evidence="2" type="ORF">CVT23_16275</name>
</gene>
<keyword evidence="2" id="KW-0808">Transferase</keyword>
<evidence type="ECO:0000259" key="1">
    <source>
        <dbReference type="PROSITE" id="PS51186"/>
    </source>
</evidence>
<dbReference type="AlphaFoldDB" id="A0A2M9FYH6"/>
<dbReference type="PROSITE" id="PS51186">
    <property type="entry name" value="GNAT"/>
    <property type="match status" value="1"/>
</dbReference>
<sequence>MSGADRSGIPVTITFLEMDAPPRRAAPPTPLVPHAVLRAERPTVHFYRYLYNTVGAAWSWTERRWLSDESLAAIVRDEAVEIMVLYVRGVPAGFAELDFRELPARADLAYFGLMPEFIGQKLGPWFLHWAVSELWSREPDRVTVNTCTADHPSALPMYQRIGFTPYERREATLMPMPEA</sequence>
<protein>
    <submittedName>
        <fullName evidence="2">N-acetyltransferase</fullName>
    </submittedName>
</protein>
<dbReference type="RefSeq" id="WP_109795991.1">
    <property type="nucleotide sequence ID" value="NZ_PHIG01000043.1"/>
</dbReference>
<feature type="domain" description="N-acetyltransferase" evidence="1">
    <location>
        <begin position="44"/>
        <end position="179"/>
    </location>
</feature>
<dbReference type="Pfam" id="PF00583">
    <property type="entry name" value="Acetyltransf_1"/>
    <property type="match status" value="1"/>
</dbReference>
<dbReference type="EMBL" id="PHIG01000043">
    <property type="protein sequence ID" value="PJK28512.1"/>
    <property type="molecule type" value="Genomic_DNA"/>
</dbReference>
<dbReference type="Proteomes" id="UP000229498">
    <property type="component" value="Unassembled WGS sequence"/>
</dbReference>
<dbReference type="SUPFAM" id="SSF55729">
    <property type="entry name" value="Acyl-CoA N-acyltransferases (Nat)"/>
    <property type="match status" value="1"/>
</dbReference>
<name>A0A2M9FYH6_9PROT</name>
<dbReference type="InterPro" id="IPR000182">
    <property type="entry name" value="GNAT_dom"/>
</dbReference>
<dbReference type="OrthoDB" id="275336at2"/>
<organism evidence="2 3">
    <name type="scientific">Minwuia thermotolerans</name>
    <dbReference type="NCBI Taxonomy" id="2056226"/>
    <lineage>
        <taxon>Bacteria</taxon>
        <taxon>Pseudomonadati</taxon>
        <taxon>Pseudomonadota</taxon>
        <taxon>Alphaproteobacteria</taxon>
        <taxon>Minwuiales</taxon>
        <taxon>Minwuiaceae</taxon>
        <taxon>Minwuia</taxon>
    </lineage>
</organism>
<evidence type="ECO:0000313" key="2">
    <source>
        <dbReference type="EMBL" id="PJK28512.1"/>
    </source>
</evidence>
<dbReference type="InterPro" id="IPR016181">
    <property type="entry name" value="Acyl_CoA_acyltransferase"/>
</dbReference>